<evidence type="ECO:0000256" key="1">
    <source>
        <dbReference type="SAM" id="Phobius"/>
    </source>
</evidence>
<dbReference type="AlphaFoldDB" id="A0A2S9PYF6"/>
<dbReference type="EMBL" id="PVLV01000121">
    <property type="protein sequence ID" value="PRH79367.1"/>
    <property type="molecule type" value="Genomic_DNA"/>
</dbReference>
<organism evidence="2 3">
    <name type="scientific">Streptomyces solincola</name>
    <dbReference type="NCBI Taxonomy" id="2100817"/>
    <lineage>
        <taxon>Bacteria</taxon>
        <taxon>Bacillati</taxon>
        <taxon>Actinomycetota</taxon>
        <taxon>Actinomycetes</taxon>
        <taxon>Kitasatosporales</taxon>
        <taxon>Streptomycetaceae</taxon>
        <taxon>Streptomyces</taxon>
    </lineage>
</organism>
<dbReference type="RefSeq" id="WP_105868483.1">
    <property type="nucleotide sequence ID" value="NZ_PVLV01000121.1"/>
</dbReference>
<evidence type="ECO:0000313" key="3">
    <source>
        <dbReference type="Proteomes" id="UP000239322"/>
    </source>
</evidence>
<dbReference type="Proteomes" id="UP000239322">
    <property type="component" value="Unassembled WGS sequence"/>
</dbReference>
<keyword evidence="3" id="KW-1185">Reference proteome</keyword>
<proteinExistence type="predicted"/>
<evidence type="ECO:0000313" key="2">
    <source>
        <dbReference type="EMBL" id="PRH79367.1"/>
    </source>
</evidence>
<keyword evidence="1" id="KW-0812">Transmembrane</keyword>
<keyword evidence="1" id="KW-0472">Membrane</keyword>
<comment type="caution">
    <text evidence="2">The sequence shown here is derived from an EMBL/GenBank/DDBJ whole genome shotgun (WGS) entry which is preliminary data.</text>
</comment>
<feature type="transmembrane region" description="Helical" evidence="1">
    <location>
        <begin position="6"/>
        <end position="25"/>
    </location>
</feature>
<sequence length="121" mass="13650">MITAAVMLGALAYIAGALLFLRHRWVKTETARLRGVKDGLLHGSFCTFLQESRSIFGEQGFERYSRQCNCAAPLWIAALWPLALLGRPLRYLTSVAVAFVHPRIELPDHNRIRTLEKELDG</sequence>
<reference evidence="2 3" key="1">
    <citation type="submission" date="2018-03" db="EMBL/GenBank/DDBJ databases">
        <title>Novel Streptomyces sp. from soil.</title>
        <authorList>
            <person name="Tan G.Y.A."/>
            <person name="Lee Z.Y."/>
        </authorList>
    </citation>
    <scope>NUCLEOTIDE SEQUENCE [LARGE SCALE GENOMIC DNA]</scope>
    <source>
        <strain evidence="2 3">ST5x</strain>
    </source>
</reference>
<accession>A0A2S9PYF6</accession>
<keyword evidence="1" id="KW-1133">Transmembrane helix</keyword>
<gene>
    <name evidence="2" type="ORF">C6N75_09795</name>
</gene>
<protein>
    <submittedName>
        <fullName evidence="2">Uncharacterized protein</fullName>
    </submittedName>
</protein>
<name>A0A2S9PYF6_9ACTN</name>